<keyword evidence="4" id="KW-0285">Flavoprotein</keyword>
<accession>A0ABD3Q624</accession>
<dbReference type="InterPro" id="IPR002937">
    <property type="entry name" value="Amino_oxidase"/>
</dbReference>
<dbReference type="EC" id="1.4.3.-" evidence="4"/>
<feature type="domain" description="Amine oxidase" evidence="6">
    <location>
        <begin position="52"/>
        <end position="492"/>
    </location>
</feature>
<keyword evidence="8" id="KW-1185">Reference proteome</keyword>
<dbReference type="PRINTS" id="PR00757">
    <property type="entry name" value="AMINEOXDASEF"/>
</dbReference>
<evidence type="ECO:0000256" key="4">
    <source>
        <dbReference type="RuleBase" id="RU362067"/>
    </source>
</evidence>
<evidence type="ECO:0000256" key="5">
    <source>
        <dbReference type="SAM" id="SignalP"/>
    </source>
</evidence>
<feature type="chain" id="PRO_5044796795" description="Amine oxidase" evidence="5">
    <location>
        <begin position="23"/>
        <end position="502"/>
    </location>
</feature>
<reference evidence="7 8" key="1">
    <citation type="submission" date="2024-10" db="EMBL/GenBank/DDBJ databases">
        <title>Updated reference genomes for cyclostephanoid diatoms.</title>
        <authorList>
            <person name="Roberts W.R."/>
            <person name="Alverson A.J."/>
        </authorList>
    </citation>
    <scope>NUCLEOTIDE SEQUENCE [LARGE SCALE GENOMIC DNA]</scope>
    <source>
        <strain evidence="7 8">AJA010-31</strain>
    </source>
</reference>
<sequence>MMMKQQFRAAALICLCFTVASSFVTFDHGQRITSHLGATEEEVDLCIIGGGISGLSAAITAASTKRNASITLLESSSNIGGRVRSDYTSDGYILDRGFAVFIEEYPMSQVLLDYNALGLRQFLPGARVKLCNDAKLAAVSDPLRRRRDIWKAVSSPVGSFNDKLRLAPLFYTVVTKSIEELFDMDEVDTLSCLRGYGFSEEFIQSFFAPFLEGIYLTPLDKQSSRMFHFVFKMFTLGSASLPKGGMQTVANQLGDKARSLGVDICCDASVCSIQQKDGKFAVDINKASGTAKRRAKSVVMATNERVANQLLSSFIETTTAPPLTQRTVACLYYAFPSPDPLLEPILILNGEGSTKRNARNHPINNVCFPSVVQSSYAPNGHELCSVSVLEKALSEYNGDYEALDIDVRKQLASWFPEHASNILDTSIWVQKEIYVIEDAQPIHFNEENCANVNGGRDCTIFRGEQLPDGMYVCGDYMATSTLNGALESGVNAGNAAAKHLNK</sequence>
<dbReference type="Gene3D" id="1.10.3110.10">
    <property type="entry name" value="protoporphyrinogen ix oxidase, domain 3"/>
    <property type="match status" value="1"/>
</dbReference>
<dbReference type="SUPFAM" id="SSF51905">
    <property type="entry name" value="FAD/NAD(P)-binding domain"/>
    <property type="match status" value="1"/>
</dbReference>
<protein>
    <recommendedName>
        <fullName evidence="4">Amine oxidase</fullName>
        <ecNumber evidence="4">1.4.3.-</ecNumber>
    </recommendedName>
</protein>
<evidence type="ECO:0000256" key="2">
    <source>
        <dbReference type="ARBA" id="ARBA00023002"/>
    </source>
</evidence>
<dbReference type="Proteomes" id="UP001530400">
    <property type="component" value="Unassembled WGS sequence"/>
</dbReference>
<dbReference type="Gene3D" id="3.50.50.60">
    <property type="entry name" value="FAD/NAD(P)-binding domain"/>
    <property type="match status" value="2"/>
</dbReference>
<comment type="cofactor">
    <cofactor evidence="1 4">
        <name>FAD</name>
        <dbReference type="ChEBI" id="CHEBI:57692"/>
    </cofactor>
</comment>
<evidence type="ECO:0000313" key="8">
    <source>
        <dbReference type="Proteomes" id="UP001530400"/>
    </source>
</evidence>
<dbReference type="Pfam" id="PF01593">
    <property type="entry name" value="Amino_oxidase"/>
    <property type="match status" value="1"/>
</dbReference>
<dbReference type="InterPro" id="IPR036188">
    <property type="entry name" value="FAD/NAD-bd_sf"/>
</dbReference>
<keyword evidence="5" id="KW-0732">Signal</keyword>
<dbReference type="GO" id="GO:0016491">
    <property type="term" value="F:oxidoreductase activity"/>
    <property type="evidence" value="ECO:0007669"/>
    <property type="project" value="UniProtKB-KW"/>
</dbReference>
<comment type="caution">
    <text evidence="7">The sequence shown here is derived from an EMBL/GenBank/DDBJ whole genome shotgun (WGS) entry which is preliminary data.</text>
</comment>
<feature type="binding site" evidence="3">
    <location>
        <position position="53"/>
    </location>
    <ligand>
        <name>FAD</name>
        <dbReference type="ChEBI" id="CHEBI:57692"/>
    </ligand>
</feature>
<evidence type="ECO:0000313" key="7">
    <source>
        <dbReference type="EMBL" id="KAL3795822.1"/>
    </source>
</evidence>
<dbReference type="EMBL" id="JALLPJ020000310">
    <property type="protein sequence ID" value="KAL3795822.1"/>
    <property type="molecule type" value="Genomic_DNA"/>
</dbReference>
<dbReference type="PANTHER" id="PTHR42841">
    <property type="entry name" value="AMINE OXIDASE"/>
    <property type="match status" value="1"/>
</dbReference>
<dbReference type="InterPro" id="IPR001613">
    <property type="entry name" value="Flavin_amine_oxidase"/>
</dbReference>
<proteinExistence type="inferred from homology"/>
<name>A0ABD3Q624_9STRA</name>
<keyword evidence="2 4" id="KW-0560">Oxidoreductase</keyword>
<feature type="signal peptide" evidence="5">
    <location>
        <begin position="1"/>
        <end position="22"/>
    </location>
</feature>
<keyword evidence="4" id="KW-0274">FAD</keyword>
<evidence type="ECO:0000256" key="3">
    <source>
        <dbReference type="PIRSR" id="PIRSR601613-1"/>
    </source>
</evidence>
<evidence type="ECO:0000259" key="6">
    <source>
        <dbReference type="Pfam" id="PF01593"/>
    </source>
</evidence>
<evidence type="ECO:0000256" key="1">
    <source>
        <dbReference type="ARBA" id="ARBA00001974"/>
    </source>
</evidence>
<comment type="similarity">
    <text evidence="4">Belongs to the flavin monoamine oxidase family.</text>
</comment>
<gene>
    <name evidence="7" type="ORF">ACHAWO_011988</name>
</gene>
<organism evidence="7 8">
    <name type="scientific">Cyclotella atomus</name>
    <dbReference type="NCBI Taxonomy" id="382360"/>
    <lineage>
        <taxon>Eukaryota</taxon>
        <taxon>Sar</taxon>
        <taxon>Stramenopiles</taxon>
        <taxon>Ochrophyta</taxon>
        <taxon>Bacillariophyta</taxon>
        <taxon>Coscinodiscophyceae</taxon>
        <taxon>Thalassiosirophycidae</taxon>
        <taxon>Stephanodiscales</taxon>
        <taxon>Stephanodiscaceae</taxon>
        <taxon>Cyclotella</taxon>
    </lineage>
</organism>
<dbReference type="AlphaFoldDB" id="A0ABD3Q624"/>
<dbReference type="Gene3D" id="3.90.660.20">
    <property type="entry name" value="Protoporphyrinogen oxidase, mitochondrial, domain 2"/>
    <property type="match status" value="1"/>
</dbReference>